<evidence type="ECO:0000256" key="3">
    <source>
        <dbReference type="ARBA" id="ARBA00022722"/>
    </source>
</evidence>
<name>A0A1E3A5W4_9FIRM</name>
<evidence type="ECO:0000313" key="9">
    <source>
        <dbReference type="EMBL" id="ODM04154.1"/>
    </source>
</evidence>
<organism evidence="9 12">
    <name type="scientific">Eisenbergiella tayi</name>
    <dbReference type="NCBI Taxonomy" id="1432052"/>
    <lineage>
        <taxon>Bacteria</taxon>
        <taxon>Bacillati</taxon>
        <taxon>Bacillota</taxon>
        <taxon>Clostridia</taxon>
        <taxon>Lachnospirales</taxon>
        <taxon>Lachnospiraceae</taxon>
        <taxon>Eisenbergiella</taxon>
    </lineage>
</organism>
<evidence type="ECO:0000313" key="11">
    <source>
        <dbReference type="EMBL" id="ODR60758.1"/>
    </source>
</evidence>
<evidence type="ECO:0000256" key="1">
    <source>
        <dbReference type="ARBA" id="ARBA00005915"/>
    </source>
</evidence>
<dbReference type="InterPro" id="IPR003156">
    <property type="entry name" value="DHHA1_dom"/>
</dbReference>
<evidence type="ECO:0000256" key="2">
    <source>
        <dbReference type="ARBA" id="ARBA00019841"/>
    </source>
</evidence>
<dbReference type="Pfam" id="PF17768">
    <property type="entry name" value="RecJ_OB"/>
    <property type="match status" value="1"/>
</dbReference>
<proteinExistence type="inferred from homology"/>
<dbReference type="Pfam" id="PF01368">
    <property type="entry name" value="DHH"/>
    <property type="match status" value="1"/>
</dbReference>
<evidence type="ECO:0000259" key="7">
    <source>
        <dbReference type="Pfam" id="PF02272"/>
    </source>
</evidence>
<sequence length="589" mass="66827">MAKWFVTAKRADFTKIGETFGISPVLARIIRNRDIIEEEEIRKYLQGTIEDMYDPGLLKDMDRTVEILLDKISRRKPIRIIGDYDADGICSTFILHKGLLQAGAAADTAIPHRMKDGYGLNEHLVEDAFQSGIDTIITCDNGIAAEPQIRLAKEKGMTVIVTDHHEVPYEETDGERKYILPPADAVIDPKQEGDAYPYKGICGAVVAYKVMEALYRKLELTQKERPLLEELLEMAAFATVCDVMELLDENRVIVKFGLSHMKNTSNQGLRALMEVNGIDKGKLSAYHIGFVMGPCLNATGRLDTAVRALQLLEEEDRAEAVRIASDLKQLNDSRKEMTDIYVKQAVRSVEENGLMQDRVLVIYLPDCHESLAGIIAGRIREKYYKPVFVLTRGEEGVKGSGRSIEAYHMYEEMTRVRHLFTKYGGHKMAAGLSLEEKDVEVFRREINEVCTLTESDMEERIHIDVPMPVSHVSMEFVKELELLEPFGNGNPKPVFAHKDLTFLSARILGKNGNAIRFTVLDDCRNKWEMMAFGDPEPMNDYMEKKFGQEAVERLYLGKSQDIRLSVTYYPSINTYQGNTKLQLVMQQYQ</sequence>
<dbReference type="InterPro" id="IPR004610">
    <property type="entry name" value="RecJ"/>
</dbReference>
<comment type="similarity">
    <text evidence="1">Belongs to the RecJ family.</text>
</comment>
<keyword evidence="14" id="KW-1185">Reference proteome</keyword>
<dbReference type="GO" id="GO:0003676">
    <property type="term" value="F:nucleic acid binding"/>
    <property type="evidence" value="ECO:0007669"/>
    <property type="project" value="InterPro"/>
</dbReference>
<dbReference type="Proteomes" id="UP000094869">
    <property type="component" value="Unassembled WGS sequence"/>
</dbReference>
<dbReference type="NCBIfam" id="TIGR00644">
    <property type="entry name" value="recJ"/>
    <property type="match status" value="1"/>
</dbReference>
<dbReference type="InterPro" id="IPR051673">
    <property type="entry name" value="SSDNA_exonuclease_RecJ"/>
</dbReference>
<dbReference type="GO" id="GO:0006310">
    <property type="term" value="P:DNA recombination"/>
    <property type="evidence" value="ECO:0007669"/>
    <property type="project" value="InterPro"/>
</dbReference>
<gene>
    <name evidence="9" type="primary">recJ</name>
    <name evidence="10" type="ORF">BEI59_32835</name>
    <name evidence="9" type="ORF">BEI61_04958</name>
    <name evidence="11" type="ORF">BEI63_03300</name>
</gene>
<protein>
    <recommendedName>
        <fullName evidence="2">Single-stranded-DNA-specific exonuclease RecJ</fullName>
    </recommendedName>
</protein>
<dbReference type="Pfam" id="PF02272">
    <property type="entry name" value="DHHA1"/>
    <property type="match status" value="1"/>
</dbReference>
<dbReference type="EMBL" id="MEHA01000042">
    <property type="protein sequence ID" value="ODR39754.1"/>
    <property type="molecule type" value="Genomic_DNA"/>
</dbReference>
<feature type="domain" description="DDH" evidence="6">
    <location>
        <begin position="78"/>
        <end position="239"/>
    </location>
</feature>
<evidence type="ECO:0000256" key="5">
    <source>
        <dbReference type="ARBA" id="ARBA00022839"/>
    </source>
</evidence>
<dbReference type="PANTHER" id="PTHR30255">
    <property type="entry name" value="SINGLE-STRANDED-DNA-SPECIFIC EXONUCLEASE RECJ"/>
    <property type="match status" value="1"/>
</dbReference>
<evidence type="ECO:0000313" key="13">
    <source>
        <dbReference type="Proteomes" id="UP000094271"/>
    </source>
</evidence>
<dbReference type="InterPro" id="IPR001667">
    <property type="entry name" value="DDH_dom"/>
</dbReference>
<dbReference type="PANTHER" id="PTHR30255:SF2">
    <property type="entry name" value="SINGLE-STRANDED-DNA-SPECIFIC EXONUCLEASE RECJ"/>
    <property type="match status" value="1"/>
</dbReference>
<dbReference type="InterPro" id="IPR038763">
    <property type="entry name" value="DHH_sf"/>
</dbReference>
<dbReference type="Gene3D" id="3.90.1640.30">
    <property type="match status" value="1"/>
</dbReference>
<reference evidence="10 13" key="3">
    <citation type="submission" date="2016-08" db="EMBL/GenBank/DDBJ databases">
        <authorList>
            <person name="Seilhamer J.J."/>
        </authorList>
    </citation>
    <scope>NUCLEOTIDE SEQUENCE [LARGE SCALE GENOMIC DNA]</scope>
    <source>
        <strain evidence="10 13">NML150140-1</strain>
    </source>
</reference>
<evidence type="ECO:0000259" key="8">
    <source>
        <dbReference type="Pfam" id="PF17768"/>
    </source>
</evidence>
<evidence type="ECO:0000313" key="10">
    <source>
        <dbReference type="EMBL" id="ODR39754.1"/>
    </source>
</evidence>
<dbReference type="Proteomes" id="UP000094067">
    <property type="component" value="Unassembled WGS sequence"/>
</dbReference>
<comment type="caution">
    <text evidence="9">The sequence shown here is derived from an EMBL/GenBank/DDBJ whole genome shotgun (WGS) entry which is preliminary data.</text>
</comment>
<evidence type="ECO:0000259" key="6">
    <source>
        <dbReference type="Pfam" id="PF01368"/>
    </source>
</evidence>
<dbReference type="GO" id="GO:0008409">
    <property type="term" value="F:5'-3' exonuclease activity"/>
    <property type="evidence" value="ECO:0007669"/>
    <property type="project" value="InterPro"/>
</dbReference>
<keyword evidence="4 9" id="KW-0378">Hydrolase</keyword>
<dbReference type="Gene3D" id="3.10.310.30">
    <property type="match status" value="1"/>
</dbReference>
<dbReference type="SUPFAM" id="SSF64182">
    <property type="entry name" value="DHH phosphoesterases"/>
    <property type="match status" value="1"/>
</dbReference>
<dbReference type="AlphaFoldDB" id="A0A1E3A5W4"/>
<dbReference type="InterPro" id="IPR041122">
    <property type="entry name" value="RecJ_OB"/>
</dbReference>
<evidence type="ECO:0000313" key="12">
    <source>
        <dbReference type="Proteomes" id="UP000094067"/>
    </source>
</evidence>
<dbReference type="RefSeq" id="WP_069154391.1">
    <property type="nucleotide sequence ID" value="NZ_DBFYTW010000357.1"/>
</dbReference>
<accession>A0A1E3A5W4</accession>
<keyword evidence="3" id="KW-0540">Nuclease</keyword>
<evidence type="ECO:0000256" key="4">
    <source>
        <dbReference type="ARBA" id="ARBA00022801"/>
    </source>
</evidence>
<dbReference type="EMBL" id="MCGH01000003">
    <property type="protein sequence ID" value="ODM04154.1"/>
    <property type="molecule type" value="Genomic_DNA"/>
</dbReference>
<dbReference type="Proteomes" id="UP000094271">
    <property type="component" value="Unassembled WGS sequence"/>
</dbReference>
<evidence type="ECO:0000313" key="14">
    <source>
        <dbReference type="Proteomes" id="UP000094869"/>
    </source>
</evidence>
<reference evidence="11 14" key="2">
    <citation type="submission" date="2016-08" db="EMBL/GenBank/DDBJ databases">
        <title>Characterization of Isolates of Eisenbergiella tayi Derived from Blood Cultures, Using Whole Genome Sequencing.</title>
        <authorList>
            <person name="Bernier A.-M."/>
            <person name="Burdz T."/>
            <person name="Wiebe D."/>
            <person name="Bernard K."/>
        </authorList>
    </citation>
    <scope>NUCLEOTIDE SEQUENCE [LARGE SCALE GENOMIC DNA]</scope>
    <source>
        <strain evidence="11 14">NML120146</strain>
    </source>
</reference>
<dbReference type="GO" id="GO:0006281">
    <property type="term" value="P:DNA repair"/>
    <property type="evidence" value="ECO:0007669"/>
    <property type="project" value="InterPro"/>
</dbReference>
<feature type="domain" description="DHHA1" evidence="7">
    <location>
        <begin position="357"/>
        <end position="450"/>
    </location>
</feature>
<keyword evidence="5 9" id="KW-0269">Exonuclease</keyword>
<dbReference type="EMBL" id="MEHD01000009">
    <property type="protein sequence ID" value="ODR60758.1"/>
    <property type="molecule type" value="Genomic_DNA"/>
</dbReference>
<feature type="domain" description="RecJ OB" evidence="8">
    <location>
        <begin position="463"/>
        <end position="586"/>
    </location>
</feature>
<reference evidence="9 12" key="1">
    <citation type="submission" date="2016-07" db="EMBL/GenBank/DDBJ databases">
        <title>Characterization of isolates of Eisenbergiella tayi derived from blood cultures, using whole genome sequencing.</title>
        <authorList>
            <person name="Burdz T."/>
            <person name="Wiebe D."/>
            <person name="Huynh C."/>
            <person name="Bernard K."/>
        </authorList>
    </citation>
    <scope>NUCLEOTIDE SEQUENCE [LARGE SCALE GENOMIC DNA]</scope>
    <source>
        <strain evidence="9 12">NML 110608</strain>
    </source>
</reference>
<dbReference type="OrthoDB" id="9809852at2"/>
<dbReference type="PATRIC" id="fig|1432052.4.peg.5509"/>